<dbReference type="InterPro" id="IPR041492">
    <property type="entry name" value="HAD_2"/>
</dbReference>
<name>A0A382VIA9_9ZZZZ</name>
<feature type="non-terminal residue" evidence="1">
    <location>
        <position position="1"/>
    </location>
</feature>
<dbReference type="InterPro" id="IPR023214">
    <property type="entry name" value="HAD_sf"/>
</dbReference>
<dbReference type="GO" id="GO:0006281">
    <property type="term" value="P:DNA repair"/>
    <property type="evidence" value="ECO:0007669"/>
    <property type="project" value="TreeGrafter"/>
</dbReference>
<accession>A0A382VIA9</accession>
<dbReference type="PANTHER" id="PTHR43434">
    <property type="entry name" value="PHOSPHOGLYCOLATE PHOSPHATASE"/>
    <property type="match status" value="1"/>
</dbReference>
<dbReference type="Pfam" id="PF13419">
    <property type="entry name" value="HAD_2"/>
    <property type="match status" value="1"/>
</dbReference>
<dbReference type="GO" id="GO:0008967">
    <property type="term" value="F:phosphoglycolate phosphatase activity"/>
    <property type="evidence" value="ECO:0007669"/>
    <property type="project" value="TreeGrafter"/>
</dbReference>
<dbReference type="PANTHER" id="PTHR43434:SF1">
    <property type="entry name" value="PHOSPHOGLYCOLATE PHOSPHATASE"/>
    <property type="match status" value="1"/>
</dbReference>
<dbReference type="Gene3D" id="3.40.50.1000">
    <property type="entry name" value="HAD superfamily/HAD-like"/>
    <property type="match status" value="1"/>
</dbReference>
<protein>
    <recommendedName>
        <fullName evidence="2">Phosphoglycolate phosphatase</fullName>
    </recommendedName>
</protein>
<dbReference type="Gene3D" id="1.10.150.240">
    <property type="entry name" value="Putative phosphatase, domain 2"/>
    <property type="match status" value="1"/>
</dbReference>
<dbReference type="InterPro" id="IPR050155">
    <property type="entry name" value="HAD-like_hydrolase_sf"/>
</dbReference>
<organism evidence="1">
    <name type="scientific">marine metagenome</name>
    <dbReference type="NCBI Taxonomy" id="408172"/>
    <lineage>
        <taxon>unclassified sequences</taxon>
        <taxon>metagenomes</taxon>
        <taxon>ecological metagenomes</taxon>
    </lineage>
</organism>
<dbReference type="InterPro" id="IPR023198">
    <property type="entry name" value="PGP-like_dom2"/>
</dbReference>
<reference evidence="1" key="1">
    <citation type="submission" date="2018-05" db="EMBL/GenBank/DDBJ databases">
        <authorList>
            <person name="Lanie J.A."/>
            <person name="Ng W.-L."/>
            <person name="Kazmierczak K.M."/>
            <person name="Andrzejewski T.M."/>
            <person name="Davidsen T.M."/>
            <person name="Wayne K.J."/>
            <person name="Tettelin H."/>
            <person name="Glass J.I."/>
            <person name="Rusch D."/>
            <person name="Podicherti R."/>
            <person name="Tsui H.-C.T."/>
            <person name="Winkler M.E."/>
        </authorList>
    </citation>
    <scope>NUCLEOTIDE SEQUENCE</scope>
</reference>
<dbReference type="AlphaFoldDB" id="A0A382VIA9"/>
<proteinExistence type="predicted"/>
<dbReference type="EMBL" id="UINC01151808">
    <property type="protein sequence ID" value="SVD45631.1"/>
    <property type="molecule type" value="Genomic_DNA"/>
</dbReference>
<evidence type="ECO:0000313" key="1">
    <source>
        <dbReference type="EMBL" id="SVD45631.1"/>
    </source>
</evidence>
<evidence type="ECO:0008006" key="2">
    <source>
        <dbReference type="Google" id="ProtNLM"/>
    </source>
</evidence>
<dbReference type="SUPFAM" id="SSF56784">
    <property type="entry name" value="HAD-like"/>
    <property type="match status" value="1"/>
</dbReference>
<sequence>LKKISLFVYDFDGTLVDTFEDIANSVNLTLAEMNLRSLKHETIRRNIGSGVVNLMTRSLAESGCNDTEKAVSLFREHYNHHLLDKTKLYPNGREIVEHFSNKKNTILSNKPIAFIEKILEAM</sequence>
<dbReference type="GO" id="GO:0005829">
    <property type="term" value="C:cytosol"/>
    <property type="evidence" value="ECO:0007669"/>
    <property type="project" value="TreeGrafter"/>
</dbReference>
<gene>
    <name evidence="1" type="ORF">METZ01_LOCUS398485</name>
</gene>
<feature type="non-terminal residue" evidence="1">
    <location>
        <position position="122"/>
    </location>
</feature>
<dbReference type="InterPro" id="IPR036412">
    <property type="entry name" value="HAD-like_sf"/>
</dbReference>